<proteinExistence type="predicted"/>
<comment type="caution">
    <text evidence="1">The sequence shown here is derived from an EMBL/GenBank/DDBJ whole genome shotgun (WGS) entry which is preliminary data.</text>
</comment>
<gene>
    <name evidence="1" type="ORF">S12H4_32430</name>
</gene>
<feature type="non-terminal residue" evidence="1">
    <location>
        <position position="42"/>
    </location>
</feature>
<sequence>MEPYTPCVHCTEQGCAIYEKRPVSPCVAFKCAWLTEHATVPE</sequence>
<protein>
    <submittedName>
        <fullName evidence="1">Uncharacterized protein</fullName>
    </submittedName>
</protein>
<evidence type="ECO:0000313" key="1">
    <source>
        <dbReference type="EMBL" id="GAI90463.1"/>
    </source>
</evidence>
<dbReference type="EMBL" id="BARW01019024">
    <property type="protein sequence ID" value="GAI90463.1"/>
    <property type="molecule type" value="Genomic_DNA"/>
</dbReference>
<name>X1SBY0_9ZZZZ</name>
<organism evidence="1">
    <name type="scientific">marine sediment metagenome</name>
    <dbReference type="NCBI Taxonomy" id="412755"/>
    <lineage>
        <taxon>unclassified sequences</taxon>
        <taxon>metagenomes</taxon>
        <taxon>ecological metagenomes</taxon>
    </lineage>
</organism>
<dbReference type="AlphaFoldDB" id="X1SBY0"/>
<accession>X1SBY0</accession>
<reference evidence="1" key="1">
    <citation type="journal article" date="2014" name="Front. Microbiol.">
        <title>High frequency of phylogenetically diverse reductive dehalogenase-homologous genes in deep subseafloor sedimentary metagenomes.</title>
        <authorList>
            <person name="Kawai M."/>
            <person name="Futagami T."/>
            <person name="Toyoda A."/>
            <person name="Takaki Y."/>
            <person name="Nishi S."/>
            <person name="Hori S."/>
            <person name="Arai W."/>
            <person name="Tsubouchi T."/>
            <person name="Morono Y."/>
            <person name="Uchiyama I."/>
            <person name="Ito T."/>
            <person name="Fujiyama A."/>
            <person name="Inagaki F."/>
            <person name="Takami H."/>
        </authorList>
    </citation>
    <scope>NUCLEOTIDE SEQUENCE</scope>
    <source>
        <strain evidence="1">Expedition CK06-06</strain>
    </source>
</reference>